<organism evidence="3 4">
    <name type="scientific">Serinibacter arcticus</name>
    <dbReference type="NCBI Taxonomy" id="1655435"/>
    <lineage>
        <taxon>Bacteria</taxon>
        <taxon>Bacillati</taxon>
        <taxon>Actinomycetota</taxon>
        <taxon>Actinomycetes</taxon>
        <taxon>Micrococcales</taxon>
        <taxon>Beutenbergiaceae</taxon>
        <taxon>Serinibacter</taxon>
    </lineage>
</organism>
<dbReference type="PANTHER" id="PTHR11895:SF151">
    <property type="entry name" value="GLUTAMYL-TRNA(GLN) AMIDOTRANSFERASE SUBUNIT A"/>
    <property type="match status" value="1"/>
</dbReference>
<dbReference type="EMBL" id="PYHR01000002">
    <property type="protein sequence ID" value="PWD49928.1"/>
    <property type="molecule type" value="Genomic_DNA"/>
</dbReference>
<dbReference type="InterPro" id="IPR036928">
    <property type="entry name" value="AS_sf"/>
</dbReference>
<dbReference type="InterPro" id="IPR023631">
    <property type="entry name" value="Amidase_dom"/>
</dbReference>
<evidence type="ECO:0000313" key="4">
    <source>
        <dbReference type="Proteomes" id="UP000245166"/>
    </source>
</evidence>
<reference evidence="3 4" key="1">
    <citation type="submission" date="2018-03" db="EMBL/GenBank/DDBJ databases">
        <title>Genome assembly of novel Miniimonas species PCH200.</title>
        <authorList>
            <person name="Thakur V."/>
            <person name="Kumar V."/>
            <person name="Singh D."/>
        </authorList>
    </citation>
    <scope>NUCLEOTIDE SEQUENCE [LARGE SCALE GENOMIC DNA]</scope>
    <source>
        <strain evidence="3 4">PCH200</strain>
    </source>
</reference>
<dbReference type="AlphaFoldDB" id="A0A2U1ZSG8"/>
<dbReference type="GO" id="GO:0003824">
    <property type="term" value="F:catalytic activity"/>
    <property type="evidence" value="ECO:0007669"/>
    <property type="project" value="InterPro"/>
</dbReference>
<dbReference type="PANTHER" id="PTHR11895">
    <property type="entry name" value="TRANSAMIDASE"/>
    <property type="match status" value="1"/>
</dbReference>
<evidence type="ECO:0000313" key="3">
    <source>
        <dbReference type="EMBL" id="PWD49928.1"/>
    </source>
</evidence>
<dbReference type="Gene3D" id="3.90.1300.10">
    <property type="entry name" value="Amidase signature (AS) domain"/>
    <property type="match status" value="1"/>
</dbReference>
<protein>
    <submittedName>
        <fullName evidence="3">Amidase</fullName>
    </submittedName>
</protein>
<feature type="region of interest" description="Disordered" evidence="1">
    <location>
        <begin position="126"/>
        <end position="152"/>
    </location>
</feature>
<proteinExistence type="predicted"/>
<dbReference type="OrthoDB" id="182039at2"/>
<dbReference type="Proteomes" id="UP000245166">
    <property type="component" value="Unassembled WGS sequence"/>
</dbReference>
<dbReference type="SUPFAM" id="SSF75304">
    <property type="entry name" value="Amidase signature (AS) enzymes"/>
    <property type="match status" value="1"/>
</dbReference>
<evidence type="ECO:0000256" key="1">
    <source>
        <dbReference type="SAM" id="MobiDB-lite"/>
    </source>
</evidence>
<comment type="caution">
    <text evidence="3">The sequence shown here is derived from an EMBL/GenBank/DDBJ whole genome shotgun (WGS) entry which is preliminary data.</text>
</comment>
<dbReference type="InterPro" id="IPR000120">
    <property type="entry name" value="Amidase"/>
</dbReference>
<dbReference type="Pfam" id="PF01425">
    <property type="entry name" value="Amidase"/>
    <property type="match status" value="1"/>
</dbReference>
<name>A0A2U1ZSG8_9MICO</name>
<sequence length="454" mass="47612">MVSTPNQLDATAVATETRAGRLSVREVAQSVLERIELRDPAVRAWSHLDPEAVLASADGLDGRETRGLLHGVPVGVKDVINTRDMPTEHHTARYVGSVPGVDAACIDTLRSAGALLVGKTVTTEFAATNTGGPTRNPHDPERTPGGSSSGSGAAVADLQVAVALGTQTGGSTIRPASFTGVYALKPTWNSISREGLKMYSATCDTLGLYARSGRDLALLADVFHLDEPDRPLPTSLAGLRVGLCRTPAWDLAEPATREALATAAGVLRDGGAEVAELELPEIFEELPTVHRRILRREGRSAFLNEHLASPDLPAFFHEMVLGTDTVDSIGWPTGTPDVADFRAAYRVADRCRALYDDVASPFDVVLTPSAPGEAPIGIGNTGSSVFNSLWTLLQVPVVNVPGLVGPAGMPIGVSIVGRRYQDRLAVACAGLLGAAVAARTDDVAPSLPAMAAFR</sequence>
<evidence type="ECO:0000259" key="2">
    <source>
        <dbReference type="Pfam" id="PF01425"/>
    </source>
</evidence>
<keyword evidence="4" id="KW-1185">Reference proteome</keyword>
<gene>
    <name evidence="3" type="ORF">C8046_03750</name>
</gene>
<feature type="domain" description="Amidase" evidence="2">
    <location>
        <begin position="26"/>
        <end position="424"/>
    </location>
</feature>
<accession>A0A2U1ZSG8</accession>